<dbReference type="EMBL" id="JACAGB010000001">
    <property type="protein sequence ID" value="KAF6391950.1"/>
    <property type="molecule type" value="Genomic_DNA"/>
</dbReference>
<dbReference type="Proteomes" id="UP000558488">
    <property type="component" value="Unassembled WGS sequence"/>
</dbReference>
<accession>A0A7J8B0R6</accession>
<protein>
    <submittedName>
        <fullName evidence="2">Uncharacterized protein</fullName>
    </submittedName>
</protein>
<sequence>MRFEPMEQDGHRVGGPCGSSRSSTYSGVASDAFGREKHRCNEEIRIIRERQQRIDKELKRLQAKATKKPLEIEKDYKKFLRKLRNEAKFGRELLTSVSSSSSTEDNTGDEEEH</sequence>
<feature type="compositionally biased region" description="Basic and acidic residues" evidence="1">
    <location>
        <begin position="1"/>
        <end position="12"/>
    </location>
</feature>
<keyword evidence="3" id="KW-1185">Reference proteome</keyword>
<feature type="region of interest" description="Disordered" evidence="1">
    <location>
        <begin position="91"/>
        <end position="113"/>
    </location>
</feature>
<name>A0A7J8B0R6_PIPKU</name>
<feature type="region of interest" description="Disordered" evidence="1">
    <location>
        <begin position="1"/>
        <end position="32"/>
    </location>
</feature>
<proteinExistence type="predicted"/>
<evidence type="ECO:0000256" key="1">
    <source>
        <dbReference type="SAM" id="MobiDB-lite"/>
    </source>
</evidence>
<gene>
    <name evidence="2" type="ORF">mPipKuh1_004810</name>
</gene>
<reference evidence="2 3" key="1">
    <citation type="journal article" date="2020" name="Nature">
        <title>Six reference-quality genomes reveal evolution of bat adaptations.</title>
        <authorList>
            <person name="Jebb D."/>
            <person name="Huang Z."/>
            <person name="Pippel M."/>
            <person name="Hughes G.M."/>
            <person name="Lavrichenko K."/>
            <person name="Devanna P."/>
            <person name="Winkler S."/>
            <person name="Jermiin L.S."/>
            <person name="Skirmuntt E.C."/>
            <person name="Katzourakis A."/>
            <person name="Burkitt-Gray L."/>
            <person name="Ray D.A."/>
            <person name="Sullivan K.A.M."/>
            <person name="Roscito J.G."/>
            <person name="Kirilenko B.M."/>
            <person name="Davalos L.M."/>
            <person name="Corthals A.P."/>
            <person name="Power M.L."/>
            <person name="Jones G."/>
            <person name="Ransome R.D."/>
            <person name="Dechmann D.K.N."/>
            <person name="Locatelli A.G."/>
            <person name="Puechmaille S.J."/>
            <person name="Fedrigo O."/>
            <person name="Jarvis E.D."/>
            <person name="Hiller M."/>
            <person name="Vernes S.C."/>
            <person name="Myers E.W."/>
            <person name="Teeling E.C."/>
        </authorList>
    </citation>
    <scope>NUCLEOTIDE SEQUENCE [LARGE SCALE GENOMIC DNA]</scope>
    <source>
        <strain evidence="2">MPipKuh1</strain>
        <tissue evidence="2">Flight muscle</tissue>
    </source>
</reference>
<organism evidence="2 3">
    <name type="scientific">Pipistrellus kuhlii</name>
    <name type="common">Kuhl's pipistrelle</name>
    <dbReference type="NCBI Taxonomy" id="59472"/>
    <lineage>
        <taxon>Eukaryota</taxon>
        <taxon>Metazoa</taxon>
        <taxon>Chordata</taxon>
        <taxon>Craniata</taxon>
        <taxon>Vertebrata</taxon>
        <taxon>Euteleostomi</taxon>
        <taxon>Mammalia</taxon>
        <taxon>Eutheria</taxon>
        <taxon>Laurasiatheria</taxon>
        <taxon>Chiroptera</taxon>
        <taxon>Yangochiroptera</taxon>
        <taxon>Vespertilionidae</taxon>
        <taxon>Pipistrellus</taxon>
    </lineage>
</organism>
<evidence type="ECO:0000313" key="2">
    <source>
        <dbReference type="EMBL" id="KAF6391950.1"/>
    </source>
</evidence>
<comment type="caution">
    <text evidence="2">The sequence shown here is derived from an EMBL/GenBank/DDBJ whole genome shotgun (WGS) entry which is preliminary data.</text>
</comment>
<dbReference type="AlphaFoldDB" id="A0A7J8B0R6"/>
<evidence type="ECO:0000313" key="3">
    <source>
        <dbReference type="Proteomes" id="UP000558488"/>
    </source>
</evidence>